<feature type="transmembrane region" description="Helical" evidence="20">
    <location>
        <begin position="7"/>
        <end position="24"/>
    </location>
</feature>
<keyword evidence="10 18" id="KW-0274">FAD</keyword>
<gene>
    <name evidence="21" type="primary">apbE</name>
    <name evidence="21" type="ORF">GCM10011369_11250</name>
</gene>
<name>A0A8J2U3Q6_9GAMM</name>
<dbReference type="GO" id="GO:0046872">
    <property type="term" value="F:metal ion binding"/>
    <property type="evidence" value="ECO:0007669"/>
    <property type="project" value="UniProtKB-UniRule"/>
</dbReference>
<evidence type="ECO:0000256" key="9">
    <source>
        <dbReference type="ARBA" id="ARBA00022729"/>
    </source>
</evidence>
<dbReference type="InterPro" id="IPR024932">
    <property type="entry name" value="ApbE"/>
</dbReference>
<evidence type="ECO:0000256" key="2">
    <source>
        <dbReference type="ARBA" id="ARBA00011955"/>
    </source>
</evidence>
<evidence type="ECO:0000313" key="22">
    <source>
        <dbReference type="Proteomes" id="UP000619743"/>
    </source>
</evidence>
<evidence type="ECO:0000256" key="10">
    <source>
        <dbReference type="ARBA" id="ARBA00022827"/>
    </source>
</evidence>
<dbReference type="Pfam" id="PF02424">
    <property type="entry name" value="ApbE"/>
    <property type="match status" value="1"/>
</dbReference>
<dbReference type="GO" id="GO:0005886">
    <property type="term" value="C:plasma membrane"/>
    <property type="evidence" value="ECO:0007669"/>
    <property type="project" value="UniProtKB-SubCell"/>
</dbReference>
<evidence type="ECO:0000256" key="16">
    <source>
        <dbReference type="ARBA" id="ARBA00048540"/>
    </source>
</evidence>
<evidence type="ECO:0000256" key="11">
    <source>
        <dbReference type="ARBA" id="ARBA00022842"/>
    </source>
</evidence>
<dbReference type="FunFam" id="3.10.520.10:FF:000001">
    <property type="entry name" value="FAD:protein FMN transferase"/>
    <property type="match status" value="1"/>
</dbReference>
<protein>
    <recommendedName>
        <fullName evidence="3 18">FAD:protein FMN transferase</fullName>
        <ecNumber evidence="2 18">2.7.1.180</ecNumber>
    </recommendedName>
    <alternativeName>
        <fullName evidence="15 18">Flavin transferase</fullName>
    </alternativeName>
</protein>
<keyword evidence="6 18" id="KW-0285">Flavoprotein</keyword>
<keyword evidence="11 18" id="KW-0460">Magnesium</keyword>
<dbReference type="PANTHER" id="PTHR30040:SF2">
    <property type="entry name" value="FAD:PROTEIN FMN TRANSFERASE"/>
    <property type="match status" value="1"/>
</dbReference>
<evidence type="ECO:0000256" key="5">
    <source>
        <dbReference type="ARBA" id="ARBA00022519"/>
    </source>
</evidence>
<evidence type="ECO:0000313" key="21">
    <source>
        <dbReference type="EMBL" id="GGA71240.1"/>
    </source>
</evidence>
<evidence type="ECO:0000256" key="7">
    <source>
        <dbReference type="ARBA" id="ARBA00022679"/>
    </source>
</evidence>
<evidence type="ECO:0000256" key="15">
    <source>
        <dbReference type="ARBA" id="ARBA00031306"/>
    </source>
</evidence>
<comment type="caution">
    <text evidence="21">The sequence shown here is derived from an EMBL/GenBank/DDBJ whole genome shotgun (WGS) entry which is preliminary data.</text>
</comment>
<sequence>MTKPQKLLWLALIGLAIFLFWWRLPASLEQVEIQGQTMGTYYVVKLVVADADEVDVDSLKQQIDARLIDLNRSMSTYDPDSELSRFNQQSSTDAVVVSNQLAYVLDEAIRLGELSDGALDVTVGPLVNLWGFGPEGRPEQVPTDADIAHARARVGLDKIELSGAGLRKFNDDVYVDLSAIAKGYGVDEVSDLVSRLGFANSMVDIGGELRVRGHNRNQQPWRVAIEKPVTSERAVQQIVEVTDLGMATSGDYRNYFEQDGQRFSHTIDPVTAKPIDHKLVSVTVLHPSSMTADGIATALMVMGDQTGLAWAESIELPVFMIVKTDDGFAAKYTKAMAKHLAE</sequence>
<evidence type="ECO:0000256" key="4">
    <source>
        <dbReference type="ARBA" id="ARBA00022475"/>
    </source>
</evidence>
<evidence type="ECO:0000256" key="6">
    <source>
        <dbReference type="ARBA" id="ARBA00022630"/>
    </source>
</evidence>
<keyword evidence="20" id="KW-0812">Transmembrane</keyword>
<keyword evidence="13" id="KW-0564">Palmitate</keyword>
<dbReference type="Gene3D" id="3.10.520.10">
    <property type="entry name" value="ApbE-like domains"/>
    <property type="match status" value="1"/>
</dbReference>
<keyword evidence="14" id="KW-0449">Lipoprotein</keyword>
<dbReference type="InterPro" id="IPR003374">
    <property type="entry name" value="ApbE-like_sf"/>
</dbReference>
<dbReference type="EC" id="2.7.1.180" evidence="2 18"/>
<evidence type="ECO:0000256" key="18">
    <source>
        <dbReference type="PIRNR" id="PIRNR006268"/>
    </source>
</evidence>
<keyword evidence="12 20" id="KW-0472">Membrane</keyword>
<dbReference type="GO" id="GO:0016740">
    <property type="term" value="F:transferase activity"/>
    <property type="evidence" value="ECO:0007669"/>
    <property type="project" value="UniProtKB-UniRule"/>
</dbReference>
<comment type="subcellular location">
    <subcellularLocation>
        <location evidence="17">Cell inner membrane</location>
        <topology evidence="17">Lipid-anchor</topology>
        <orientation evidence="17">Periplasmic side</orientation>
    </subcellularLocation>
</comment>
<dbReference type="PIRSF" id="PIRSF006268">
    <property type="entry name" value="ApbE"/>
    <property type="match status" value="1"/>
</dbReference>
<proteinExistence type="inferred from homology"/>
<keyword evidence="8 18" id="KW-0479">Metal-binding</keyword>
<keyword evidence="22" id="KW-1185">Reference proteome</keyword>
<organism evidence="21 22">
    <name type="scientific">Neiella marina</name>
    <dbReference type="NCBI Taxonomy" id="508461"/>
    <lineage>
        <taxon>Bacteria</taxon>
        <taxon>Pseudomonadati</taxon>
        <taxon>Pseudomonadota</taxon>
        <taxon>Gammaproteobacteria</taxon>
        <taxon>Alteromonadales</taxon>
        <taxon>Echinimonadaceae</taxon>
        <taxon>Neiella</taxon>
    </lineage>
</organism>
<feature type="binding site" evidence="19">
    <location>
        <position position="179"/>
    </location>
    <ligand>
        <name>Mg(2+)</name>
        <dbReference type="ChEBI" id="CHEBI:18420"/>
    </ligand>
</feature>
<keyword evidence="20" id="KW-1133">Transmembrane helix</keyword>
<comment type="cofactor">
    <cofactor evidence="19">
        <name>Mg(2+)</name>
        <dbReference type="ChEBI" id="CHEBI:18420"/>
    </cofactor>
    <cofactor evidence="19">
        <name>Mn(2+)</name>
        <dbReference type="ChEBI" id="CHEBI:29035"/>
    </cofactor>
    <text evidence="19">Magnesium. Can also use manganese.</text>
</comment>
<dbReference type="EMBL" id="BMDX01000004">
    <property type="protein sequence ID" value="GGA71240.1"/>
    <property type="molecule type" value="Genomic_DNA"/>
</dbReference>
<evidence type="ECO:0000256" key="13">
    <source>
        <dbReference type="ARBA" id="ARBA00023139"/>
    </source>
</evidence>
<dbReference type="RefSeq" id="WP_087504965.1">
    <property type="nucleotide sequence ID" value="NZ_BMDX01000004.1"/>
</dbReference>
<evidence type="ECO:0000256" key="14">
    <source>
        <dbReference type="ARBA" id="ARBA00023288"/>
    </source>
</evidence>
<keyword evidence="7 18" id="KW-0808">Transferase</keyword>
<evidence type="ECO:0000256" key="3">
    <source>
        <dbReference type="ARBA" id="ARBA00016337"/>
    </source>
</evidence>
<dbReference type="Proteomes" id="UP000619743">
    <property type="component" value="Unassembled WGS sequence"/>
</dbReference>
<dbReference type="PANTHER" id="PTHR30040">
    <property type="entry name" value="THIAMINE BIOSYNTHESIS LIPOPROTEIN APBE"/>
    <property type="match status" value="1"/>
</dbReference>
<evidence type="ECO:0000256" key="19">
    <source>
        <dbReference type="PIRSR" id="PIRSR006268-2"/>
    </source>
</evidence>
<keyword evidence="4" id="KW-1003">Cell membrane</keyword>
<evidence type="ECO:0000256" key="20">
    <source>
        <dbReference type="SAM" id="Phobius"/>
    </source>
</evidence>
<evidence type="ECO:0000256" key="17">
    <source>
        <dbReference type="ARBA" id="ARBA00060485"/>
    </source>
</evidence>
<comment type="similarity">
    <text evidence="1 18">Belongs to the ApbE family.</text>
</comment>
<reference evidence="22" key="1">
    <citation type="journal article" date="2019" name="Int. J. Syst. Evol. Microbiol.">
        <title>The Global Catalogue of Microorganisms (GCM) 10K type strain sequencing project: providing services to taxonomists for standard genome sequencing and annotation.</title>
        <authorList>
            <consortium name="The Broad Institute Genomics Platform"/>
            <consortium name="The Broad Institute Genome Sequencing Center for Infectious Disease"/>
            <person name="Wu L."/>
            <person name="Ma J."/>
        </authorList>
    </citation>
    <scope>NUCLEOTIDE SEQUENCE [LARGE SCALE GENOMIC DNA]</scope>
    <source>
        <strain evidence="22">CGMCC 1.10130</strain>
    </source>
</reference>
<keyword evidence="9" id="KW-0732">Signal</keyword>
<dbReference type="OrthoDB" id="9778595at2"/>
<evidence type="ECO:0000256" key="1">
    <source>
        <dbReference type="ARBA" id="ARBA00008282"/>
    </source>
</evidence>
<comment type="catalytic activity">
    <reaction evidence="16 18">
        <text>L-threonyl-[protein] + FAD = FMN-L-threonyl-[protein] + AMP + H(+)</text>
        <dbReference type="Rhea" id="RHEA:36847"/>
        <dbReference type="Rhea" id="RHEA-COMP:11060"/>
        <dbReference type="Rhea" id="RHEA-COMP:11061"/>
        <dbReference type="ChEBI" id="CHEBI:15378"/>
        <dbReference type="ChEBI" id="CHEBI:30013"/>
        <dbReference type="ChEBI" id="CHEBI:57692"/>
        <dbReference type="ChEBI" id="CHEBI:74257"/>
        <dbReference type="ChEBI" id="CHEBI:456215"/>
        <dbReference type="EC" id="2.7.1.180"/>
    </reaction>
</comment>
<evidence type="ECO:0000256" key="8">
    <source>
        <dbReference type="ARBA" id="ARBA00022723"/>
    </source>
</evidence>
<accession>A0A8J2U3Q6</accession>
<feature type="binding site" evidence="19">
    <location>
        <position position="293"/>
    </location>
    <ligand>
        <name>Mg(2+)</name>
        <dbReference type="ChEBI" id="CHEBI:18420"/>
    </ligand>
</feature>
<feature type="binding site" evidence="19">
    <location>
        <position position="297"/>
    </location>
    <ligand>
        <name>Mg(2+)</name>
        <dbReference type="ChEBI" id="CHEBI:18420"/>
    </ligand>
</feature>
<dbReference type="AlphaFoldDB" id="A0A8J2U3Q6"/>
<evidence type="ECO:0000256" key="12">
    <source>
        <dbReference type="ARBA" id="ARBA00023136"/>
    </source>
</evidence>
<keyword evidence="5" id="KW-0997">Cell inner membrane</keyword>
<dbReference type="SUPFAM" id="SSF143631">
    <property type="entry name" value="ApbE-like"/>
    <property type="match status" value="1"/>
</dbReference>